<keyword evidence="4" id="KW-0067">ATP-binding</keyword>
<dbReference type="SUPFAM" id="SSF52540">
    <property type="entry name" value="P-loop containing nucleoside triphosphate hydrolases"/>
    <property type="match status" value="1"/>
</dbReference>
<name>A0A918XTU0_9PROT</name>
<keyword evidence="1" id="KW-0547">Nucleotide-binding</keyword>
<dbReference type="PANTHER" id="PTHR47961:SF6">
    <property type="entry name" value="DNA-DIRECTED DNA POLYMERASE"/>
    <property type="match status" value="1"/>
</dbReference>
<evidence type="ECO:0000256" key="4">
    <source>
        <dbReference type="ARBA" id="ARBA00022840"/>
    </source>
</evidence>
<dbReference type="EMBL" id="BMZS01000008">
    <property type="protein sequence ID" value="GHD55483.1"/>
    <property type="molecule type" value="Genomic_DNA"/>
</dbReference>
<accession>A0A918XTU0</accession>
<dbReference type="Pfam" id="PF00271">
    <property type="entry name" value="Helicase_C"/>
    <property type="match status" value="1"/>
</dbReference>
<gene>
    <name evidence="7" type="primary">yfjK</name>
    <name evidence="7" type="ORF">GCM10017083_34470</name>
</gene>
<evidence type="ECO:0008006" key="9">
    <source>
        <dbReference type="Google" id="ProtNLM"/>
    </source>
</evidence>
<dbReference type="Proteomes" id="UP000630353">
    <property type="component" value="Unassembled WGS sequence"/>
</dbReference>
<comment type="caution">
    <text evidence="7">The sequence shown here is derived from an EMBL/GenBank/DDBJ whole genome shotgun (WGS) entry which is preliminary data.</text>
</comment>
<dbReference type="GO" id="GO:0004386">
    <property type="term" value="F:helicase activity"/>
    <property type="evidence" value="ECO:0007669"/>
    <property type="project" value="UniProtKB-KW"/>
</dbReference>
<evidence type="ECO:0000256" key="3">
    <source>
        <dbReference type="ARBA" id="ARBA00022806"/>
    </source>
</evidence>
<dbReference type="PROSITE" id="PS51192">
    <property type="entry name" value="HELICASE_ATP_BIND_1"/>
    <property type="match status" value="1"/>
</dbReference>
<protein>
    <recommendedName>
        <fullName evidence="9">DEAD/DEAH box helicase</fullName>
    </recommendedName>
</protein>
<dbReference type="SMART" id="SM00487">
    <property type="entry name" value="DEXDc"/>
    <property type="match status" value="1"/>
</dbReference>
<dbReference type="PROSITE" id="PS51194">
    <property type="entry name" value="HELICASE_CTER"/>
    <property type="match status" value="1"/>
</dbReference>
<keyword evidence="3" id="KW-0347">Helicase</keyword>
<dbReference type="InterPro" id="IPR027417">
    <property type="entry name" value="P-loop_NTPase"/>
</dbReference>
<dbReference type="InterPro" id="IPR001650">
    <property type="entry name" value="Helicase_C-like"/>
</dbReference>
<reference evidence="7" key="1">
    <citation type="journal article" date="2014" name="Int. J. Syst. Evol. Microbiol.">
        <title>Complete genome sequence of Corynebacterium casei LMG S-19264T (=DSM 44701T), isolated from a smear-ripened cheese.</title>
        <authorList>
            <consortium name="US DOE Joint Genome Institute (JGI-PGF)"/>
            <person name="Walter F."/>
            <person name="Albersmeier A."/>
            <person name="Kalinowski J."/>
            <person name="Ruckert C."/>
        </authorList>
    </citation>
    <scope>NUCLEOTIDE SEQUENCE</scope>
    <source>
        <strain evidence="7">KCTC 42651</strain>
    </source>
</reference>
<dbReference type="SMART" id="SM00490">
    <property type="entry name" value="HELICc"/>
    <property type="match status" value="1"/>
</dbReference>
<dbReference type="InterPro" id="IPR011545">
    <property type="entry name" value="DEAD/DEAH_box_helicase_dom"/>
</dbReference>
<reference evidence="7" key="2">
    <citation type="submission" date="2020-09" db="EMBL/GenBank/DDBJ databases">
        <authorList>
            <person name="Sun Q."/>
            <person name="Kim S."/>
        </authorList>
    </citation>
    <scope>NUCLEOTIDE SEQUENCE</scope>
    <source>
        <strain evidence="7">KCTC 42651</strain>
    </source>
</reference>
<feature type="domain" description="Helicase C-terminal" evidence="6">
    <location>
        <begin position="289"/>
        <end position="472"/>
    </location>
</feature>
<dbReference type="GO" id="GO:0003676">
    <property type="term" value="F:nucleic acid binding"/>
    <property type="evidence" value="ECO:0007669"/>
    <property type="project" value="InterPro"/>
</dbReference>
<keyword evidence="8" id="KW-1185">Reference proteome</keyword>
<dbReference type="Pfam" id="PF00270">
    <property type="entry name" value="DEAD"/>
    <property type="match status" value="1"/>
</dbReference>
<dbReference type="RefSeq" id="WP_189991883.1">
    <property type="nucleotide sequence ID" value="NZ_BMZS01000008.1"/>
</dbReference>
<dbReference type="AlphaFoldDB" id="A0A918XTU0"/>
<evidence type="ECO:0000256" key="2">
    <source>
        <dbReference type="ARBA" id="ARBA00022801"/>
    </source>
</evidence>
<evidence type="ECO:0000259" key="6">
    <source>
        <dbReference type="PROSITE" id="PS51194"/>
    </source>
</evidence>
<dbReference type="GO" id="GO:0016787">
    <property type="term" value="F:hydrolase activity"/>
    <property type="evidence" value="ECO:0007669"/>
    <property type="project" value="UniProtKB-KW"/>
</dbReference>
<dbReference type="Gene3D" id="3.40.50.300">
    <property type="entry name" value="P-loop containing nucleotide triphosphate hydrolases"/>
    <property type="match status" value="2"/>
</dbReference>
<evidence type="ECO:0000256" key="1">
    <source>
        <dbReference type="ARBA" id="ARBA00022741"/>
    </source>
</evidence>
<feature type="domain" description="Helicase ATP-binding" evidence="5">
    <location>
        <begin position="115"/>
        <end position="407"/>
    </location>
</feature>
<evidence type="ECO:0000259" key="5">
    <source>
        <dbReference type="PROSITE" id="PS51192"/>
    </source>
</evidence>
<evidence type="ECO:0000313" key="7">
    <source>
        <dbReference type="EMBL" id="GHD55483.1"/>
    </source>
</evidence>
<dbReference type="InterPro" id="IPR050474">
    <property type="entry name" value="Hel308_SKI2-like"/>
</dbReference>
<sequence>MTVSQQQWREIEKLQGNELKSRVFSVLQEAARDIQILDVDDPGVLDVVPRLANLLEARPELESYREAFSSLARAVGLWNYIDKETADYRDSMVADAVTANELDGITFHREQVAALNTLLSGKNLVLSAPTSFGKSLLIDALLSTNRYKRVAIVLPTIALLDEFRRRIERRFGDRFALVMYHSQEAPSHDPVIFLGTQERLINRKDLGRLDLAVVDEFYKLDPSRQDDRSSTLNAAVYQLLRRSNQFFFLGPNIETVRYSAENRWKFEFLHTRFATVAVDTFDLTRIENKEDRLVAELKDSKNWPALVFISSPDRANRLAATLTAETAFSKVANMSEWIDENFGDGWELSDAVASGVAVHHGRIPRSLASQFVRMFNNGSLPILICTSTLIEGVNTAAKSVLIYDKQIARKNYDFFTFSNIRGRAGRLGQHHVGSVYLFHAPPDEQIVEVEPPLFGDLDDAPDELVVHISDEDSSPKISDRVAELARAMELSPDELRLASSVGLEDALALKQLTQIASRQDSVIHWGGSPSYNEILAVCAVICKVRNASEFGVRSPAQLAFYLSNLRSNNSLREFFRWHSGSYRGQAHQQDNVFRFLRACEYGLPQLFSVVELFAKRIQPTTNYSLFIAEMPRWFRAEVLKNLDEQGVPVQISERFLAHNDTIESLRQRLVRQARDPGSKLTEFEREWILEALTG</sequence>
<proteinExistence type="predicted"/>
<keyword evidence="2" id="KW-0378">Hydrolase</keyword>
<dbReference type="GO" id="GO:0005524">
    <property type="term" value="F:ATP binding"/>
    <property type="evidence" value="ECO:0007669"/>
    <property type="project" value="UniProtKB-KW"/>
</dbReference>
<evidence type="ECO:0000313" key="8">
    <source>
        <dbReference type="Proteomes" id="UP000630353"/>
    </source>
</evidence>
<dbReference type="PANTHER" id="PTHR47961">
    <property type="entry name" value="DNA POLYMERASE THETA, PUTATIVE (AFU_ORTHOLOGUE AFUA_1G05260)-RELATED"/>
    <property type="match status" value="1"/>
</dbReference>
<dbReference type="InterPro" id="IPR014001">
    <property type="entry name" value="Helicase_ATP-bd"/>
</dbReference>
<organism evidence="7 8">
    <name type="scientific">Thalassobaculum fulvum</name>
    <dbReference type="NCBI Taxonomy" id="1633335"/>
    <lineage>
        <taxon>Bacteria</taxon>
        <taxon>Pseudomonadati</taxon>
        <taxon>Pseudomonadota</taxon>
        <taxon>Alphaproteobacteria</taxon>
        <taxon>Rhodospirillales</taxon>
        <taxon>Thalassobaculaceae</taxon>
        <taxon>Thalassobaculum</taxon>
    </lineage>
</organism>